<evidence type="ECO:0000256" key="1">
    <source>
        <dbReference type="SAM" id="Phobius"/>
    </source>
</evidence>
<dbReference type="Pfam" id="PF22564">
    <property type="entry name" value="HAAS"/>
    <property type="match status" value="1"/>
</dbReference>
<dbReference type="Proteomes" id="UP000184342">
    <property type="component" value="Unassembled WGS sequence"/>
</dbReference>
<keyword evidence="1" id="KW-0472">Membrane</keyword>
<proteinExistence type="predicted"/>
<name>A0A1M6J222_9FIRM</name>
<feature type="transmembrane region" description="Helical" evidence="1">
    <location>
        <begin position="94"/>
        <end position="115"/>
    </location>
</feature>
<reference evidence="2 3" key="1">
    <citation type="submission" date="2016-11" db="EMBL/GenBank/DDBJ databases">
        <authorList>
            <person name="Jaros S."/>
            <person name="Januszkiewicz K."/>
            <person name="Wedrychowicz H."/>
        </authorList>
    </citation>
    <scope>NUCLEOTIDE SEQUENCE [LARGE SCALE GENOMIC DNA]</scope>
    <source>
        <strain evidence="2 3">DSM 15970</strain>
    </source>
</reference>
<gene>
    <name evidence="2" type="ORF">SAMN02745691_01904</name>
</gene>
<dbReference type="STRING" id="1122934.SAMN02745691_01904"/>
<evidence type="ECO:0000313" key="2">
    <source>
        <dbReference type="EMBL" id="SHJ40736.1"/>
    </source>
</evidence>
<dbReference type="AlphaFoldDB" id="A0A1M6J222"/>
<sequence length="145" mass="16190">MRKDEFLKLLEEALAGAASAGEIKSQREYYNEYIEGEKRTGKKEEEIIDNLGAPELIAKTILDAKERMGTAYSEGETYHQEEKRSWRVSGVNTWYGKLLGIVFAVVAVILLLLLIGGAITILVQIALPLFVILVIIALVNVLRQK</sequence>
<accession>A0A1M6J222</accession>
<evidence type="ECO:0000313" key="3">
    <source>
        <dbReference type="Proteomes" id="UP000184342"/>
    </source>
</evidence>
<dbReference type="EMBL" id="FQYT01000020">
    <property type="protein sequence ID" value="SHJ40736.1"/>
    <property type="molecule type" value="Genomic_DNA"/>
</dbReference>
<keyword evidence="3" id="KW-1185">Reference proteome</keyword>
<dbReference type="RefSeq" id="WP_073994178.1">
    <property type="nucleotide sequence ID" value="NZ_FQYT01000020.1"/>
</dbReference>
<organism evidence="2 3">
    <name type="scientific">Parasporobacterium paucivorans DSM 15970</name>
    <dbReference type="NCBI Taxonomy" id="1122934"/>
    <lineage>
        <taxon>Bacteria</taxon>
        <taxon>Bacillati</taxon>
        <taxon>Bacillota</taxon>
        <taxon>Clostridia</taxon>
        <taxon>Lachnospirales</taxon>
        <taxon>Lachnospiraceae</taxon>
        <taxon>Parasporobacterium</taxon>
    </lineage>
</organism>
<dbReference type="OrthoDB" id="1779993at2"/>
<protein>
    <recommendedName>
        <fullName evidence="4">DUF1700 domain-containing protein</fullName>
    </recommendedName>
</protein>
<keyword evidence="1" id="KW-0812">Transmembrane</keyword>
<evidence type="ECO:0008006" key="4">
    <source>
        <dbReference type="Google" id="ProtNLM"/>
    </source>
</evidence>
<keyword evidence="1" id="KW-1133">Transmembrane helix</keyword>
<feature type="transmembrane region" description="Helical" evidence="1">
    <location>
        <begin position="121"/>
        <end position="142"/>
    </location>
</feature>